<proteinExistence type="predicted"/>
<sequence>MLSHQSTLVDTLGVIYYQDRGVVFLVVSFPYMSVLLSDILIRFGIIHLDLLPSS</sequence>
<keyword evidence="1" id="KW-0472">Membrane</keyword>
<gene>
    <name evidence="2" type="ORF">LCGC14_2151650</name>
</gene>
<name>A0A0F9GRR5_9ZZZZ</name>
<dbReference type="AlphaFoldDB" id="A0A0F9GRR5"/>
<keyword evidence="1" id="KW-0812">Transmembrane</keyword>
<feature type="transmembrane region" description="Helical" evidence="1">
    <location>
        <begin position="21"/>
        <end position="45"/>
    </location>
</feature>
<accession>A0A0F9GRR5</accession>
<comment type="caution">
    <text evidence="2">The sequence shown here is derived from an EMBL/GenBank/DDBJ whole genome shotgun (WGS) entry which is preliminary data.</text>
</comment>
<reference evidence="2" key="1">
    <citation type="journal article" date="2015" name="Nature">
        <title>Complex archaea that bridge the gap between prokaryotes and eukaryotes.</title>
        <authorList>
            <person name="Spang A."/>
            <person name="Saw J.H."/>
            <person name="Jorgensen S.L."/>
            <person name="Zaremba-Niedzwiedzka K."/>
            <person name="Martijn J."/>
            <person name="Lind A.E."/>
            <person name="van Eijk R."/>
            <person name="Schleper C."/>
            <person name="Guy L."/>
            <person name="Ettema T.J."/>
        </authorList>
    </citation>
    <scope>NUCLEOTIDE SEQUENCE</scope>
</reference>
<evidence type="ECO:0000256" key="1">
    <source>
        <dbReference type="SAM" id="Phobius"/>
    </source>
</evidence>
<keyword evidence="1" id="KW-1133">Transmembrane helix</keyword>
<dbReference type="EMBL" id="LAZR01027426">
    <property type="protein sequence ID" value="KKL65767.1"/>
    <property type="molecule type" value="Genomic_DNA"/>
</dbReference>
<organism evidence="2">
    <name type="scientific">marine sediment metagenome</name>
    <dbReference type="NCBI Taxonomy" id="412755"/>
    <lineage>
        <taxon>unclassified sequences</taxon>
        <taxon>metagenomes</taxon>
        <taxon>ecological metagenomes</taxon>
    </lineage>
</organism>
<protein>
    <submittedName>
        <fullName evidence="2">Uncharacterized protein</fullName>
    </submittedName>
</protein>
<evidence type="ECO:0000313" key="2">
    <source>
        <dbReference type="EMBL" id="KKL65767.1"/>
    </source>
</evidence>